<protein>
    <submittedName>
        <fullName evidence="3">CCHC-type domain-containing protein</fullName>
    </submittedName>
</protein>
<name>A0A183F4Q4_HELPZ</name>
<dbReference type="EMBL" id="UZAH01001138">
    <property type="protein sequence ID" value="VDO19529.1"/>
    <property type="molecule type" value="Genomic_DNA"/>
</dbReference>
<keyword evidence="2" id="KW-1185">Reference proteome</keyword>
<evidence type="ECO:0000313" key="3">
    <source>
        <dbReference type="WBParaSite" id="HPBE_0000114601-mRNA-1"/>
    </source>
</evidence>
<sequence length="108" mass="12551">MRCAFCGEIGDHYSDSCYRVRSARQRRNVIEDGEKCVLFLEPCPGGAGCPKYDWRCFHCRSREHHSALCELPEQSKEISENLLNARRSLSSTLDRIRALQEDLRRFDV</sequence>
<evidence type="ECO:0000313" key="1">
    <source>
        <dbReference type="EMBL" id="VDO19529.1"/>
    </source>
</evidence>
<dbReference type="WBParaSite" id="HPBE_0000114601-mRNA-1">
    <property type="protein sequence ID" value="HPBE_0000114601-mRNA-1"/>
    <property type="gene ID" value="HPBE_0000114601"/>
</dbReference>
<reference evidence="1 2" key="1">
    <citation type="submission" date="2018-11" db="EMBL/GenBank/DDBJ databases">
        <authorList>
            <consortium name="Pathogen Informatics"/>
        </authorList>
    </citation>
    <scope>NUCLEOTIDE SEQUENCE [LARGE SCALE GENOMIC DNA]</scope>
</reference>
<dbReference type="AlphaFoldDB" id="A0A183F4Q4"/>
<gene>
    <name evidence="1" type="ORF">HPBE_LOCUS1147</name>
</gene>
<proteinExistence type="predicted"/>
<dbReference type="OrthoDB" id="5876806at2759"/>
<organism evidence="2 3">
    <name type="scientific">Heligmosomoides polygyrus</name>
    <name type="common">Parasitic roundworm</name>
    <dbReference type="NCBI Taxonomy" id="6339"/>
    <lineage>
        <taxon>Eukaryota</taxon>
        <taxon>Metazoa</taxon>
        <taxon>Ecdysozoa</taxon>
        <taxon>Nematoda</taxon>
        <taxon>Chromadorea</taxon>
        <taxon>Rhabditida</taxon>
        <taxon>Rhabditina</taxon>
        <taxon>Rhabditomorpha</taxon>
        <taxon>Strongyloidea</taxon>
        <taxon>Heligmosomidae</taxon>
        <taxon>Heligmosomoides</taxon>
    </lineage>
</organism>
<accession>A0A183F4Q4</accession>
<evidence type="ECO:0000313" key="2">
    <source>
        <dbReference type="Proteomes" id="UP000050761"/>
    </source>
</evidence>
<accession>A0A3P7THC4</accession>
<reference evidence="3" key="2">
    <citation type="submission" date="2019-09" db="UniProtKB">
        <authorList>
            <consortium name="WormBaseParasite"/>
        </authorList>
    </citation>
    <scope>IDENTIFICATION</scope>
</reference>
<dbReference type="Proteomes" id="UP000050761">
    <property type="component" value="Unassembled WGS sequence"/>
</dbReference>